<dbReference type="InterPro" id="IPR023214">
    <property type="entry name" value="HAD_sf"/>
</dbReference>
<name>H3NJJ7_9LACT</name>
<comment type="caution">
    <text evidence="2">The sequence shown here is derived from an EMBL/GenBank/DDBJ whole genome shotgun (WGS) entry which is preliminary data.</text>
</comment>
<dbReference type="RefSeq" id="WP_006309178.1">
    <property type="nucleotide sequence ID" value="NZ_JH601133.1"/>
</dbReference>
<evidence type="ECO:0000313" key="3">
    <source>
        <dbReference type="Proteomes" id="UP000006190"/>
    </source>
</evidence>
<proteinExistence type="inferred from homology"/>
<keyword evidence="3" id="KW-1185">Reference proteome</keyword>
<dbReference type="PANTHER" id="PTHR43344">
    <property type="entry name" value="PHOSPHOSERINE PHOSPHATASE"/>
    <property type="match status" value="1"/>
</dbReference>
<accession>H3NJJ7</accession>
<sequence>MKPLKPLKWEPTLYQRLAQLIQDHAQPQASDPSQRAYMVFDFDETCITGDIEDHFMTYLVDHFAFKLDPDQLRQVLTCQPEILNRQLPGQAAILQDLVDDLLISYQEVWQQKNKGQAIPQPQDPHYQDLAAKLTFYYFTAMRHMTFAPNQWISTYFFTGFTQDDMAHHVQVMLKEPRYQTRQIRHWTSLPDPTGLIGPIEVSYQAGMVFCEEMINLFQALISHGIDPYIVSASPLPLVEAVVARSPLSAIDKSQIYAMQTQFNPAGQILNQLDPTAHTSHGPGKSQVIRDWISPRHQGKSPLAIFGDSMGDYDMLTQFDQTTTRVLFNRHLNNPTQDLAQEAQLTYGQADAKFFLQGKDYRTGQFLNQIHSIFA</sequence>
<dbReference type="EMBL" id="AGEG01000013">
    <property type="protein sequence ID" value="EHR36810.1"/>
    <property type="molecule type" value="Genomic_DNA"/>
</dbReference>
<dbReference type="HOGENOM" id="CLU_035114_0_0_9"/>
<protein>
    <recommendedName>
        <fullName evidence="4">Haloacid dehalogenase-like hydrolase</fullName>
    </recommendedName>
</protein>
<dbReference type="eggNOG" id="COG0560">
    <property type="taxonomic scope" value="Bacteria"/>
</dbReference>
<dbReference type="InterPro" id="IPR050582">
    <property type="entry name" value="HAD-like_SerB"/>
</dbReference>
<evidence type="ECO:0000313" key="2">
    <source>
        <dbReference type="EMBL" id="EHR36810.1"/>
    </source>
</evidence>
<dbReference type="AlphaFoldDB" id="H3NJJ7"/>
<comment type="similarity">
    <text evidence="1">Belongs to the HAD-like hydrolase superfamily. SerB family.</text>
</comment>
<dbReference type="Gene3D" id="1.20.1440.320">
    <property type="match status" value="1"/>
</dbReference>
<reference evidence="2 3" key="1">
    <citation type="submission" date="2012-01" db="EMBL/GenBank/DDBJ databases">
        <title>The Genome Sequence of Facklamia languida CCUG 37842.</title>
        <authorList>
            <consortium name="The Broad Institute Genome Sequencing Platform"/>
            <person name="Earl A."/>
            <person name="Ward D."/>
            <person name="Feldgarden M."/>
            <person name="Gevers D."/>
            <person name="Huys G."/>
            <person name="Young S.K."/>
            <person name="Zeng Q."/>
            <person name="Gargeya S."/>
            <person name="Fitzgerald M."/>
            <person name="Haas B."/>
            <person name="Abouelleil A."/>
            <person name="Alvarado L."/>
            <person name="Arachchi H.M."/>
            <person name="Berlin A."/>
            <person name="Chapman S.B."/>
            <person name="Gearin G."/>
            <person name="Goldberg J."/>
            <person name="Griggs A."/>
            <person name="Gujja S."/>
            <person name="Hansen M."/>
            <person name="Heiman D."/>
            <person name="Howarth C."/>
            <person name="Larimer J."/>
            <person name="Lui A."/>
            <person name="MacDonald P.J.P."/>
            <person name="McCowen C."/>
            <person name="Montmayeur A."/>
            <person name="Murphy C."/>
            <person name="Neiman D."/>
            <person name="Pearson M."/>
            <person name="Priest M."/>
            <person name="Roberts A."/>
            <person name="Saif S."/>
            <person name="Shea T."/>
            <person name="Sisk P."/>
            <person name="Stolte C."/>
            <person name="Sykes S."/>
            <person name="Wortman J."/>
            <person name="Nusbaum C."/>
            <person name="Birren B."/>
        </authorList>
    </citation>
    <scope>NUCLEOTIDE SEQUENCE [LARGE SCALE GENOMIC DNA]</scope>
    <source>
        <strain evidence="2 3">CCUG 37842</strain>
    </source>
</reference>
<dbReference type="Gene3D" id="3.40.50.1000">
    <property type="entry name" value="HAD superfamily/HAD-like"/>
    <property type="match status" value="1"/>
</dbReference>
<dbReference type="Proteomes" id="UP000006190">
    <property type="component" value="Unassembled WGS sequence"/>
</dbReference>
<evidence type="ECO:0008006" key="4">
    <source>
        <dbReference type="Google" id="ProtNLM"/>
    </source>
</evidence>
<evidence type="ECO:0000256" key="1">
    <source>
        <dbReference type="ARBA" id="ARBA00009184"/>
    </source>
</evidence>
<gene>
    <name evidence="2" type="ORF">HMPREF9708_01036</name>
</gene>
<dbReference type="SUPFAM" id="SSF56784">
    <property type="entry name" value="HAD-like"/>
    <property type="match status" value="1"/>
</dbReference>
<organism evidence="2 3">
    <name type="scientific">Facklamia languida CCUG 37842</name>
    <dbReference type="NCBI Taxonomy" id="883113"/>
    <lineage>
        <taxon>Bacteria</taxon>
        <taxon>Bacillati</taxon>
        <taxon>Bacillota</taxon>
        <taxon>Bacilli</taxon>
        <taxon>Lactobacillales</taxon>
        <taxon>Aerococcaceae</taxon>
        <taxon>Facklamia</taxon>
    </lineage>
</organism>
<dbReference type="InterPro" id="IPR036412">
    <property type="entry name" value="HAD-like_sf"/>
</dbReference>
<dbReference type="PATRIC" id="fig|883113.3.peg.1033"/>
<dbReference type="STRING" id="883113.HMPREF9708_01036"/>